<dbReference type="EnsemblMetazoa" id="tetur35g00240.1">
    <property type="protein sequence ID" value="tetur35g00240.1"/>
    <property type="gene ID" value="tetur35g00240"/>
</dbReference>
<dbReference type="Proteomes" id="UP000015104">
    <property type="component" value="Unassembled WGS sequence"/>
</dbReference>
<feature type="domain" description="Phosphatidic acid phosphatase type 2/haloperoxidase" evidence="2">
    <location>
        <begin position="56"/>
        <end position="165"/>
    </location>
</feature>
<dbReference type="OMA" id="RHYITDV"/>
<feature type="transmembrane region" description="Helical" evidence="1">
    <location>
        <begin position="147"/>
        <end position="167"/>
    </location>
</feature>
<sequence>MDYLNELDIKLSYSVYKNYPKCDRYQHLLSTLEWSCHGIPWFVGVIIAIYLWPSSNLLAGLLAGLFLDVLTVAIVKAAVGRRRPVYANQDDQLIVASVDKHSMPSGHASRAVYIALLFNNGSFWSQLIWSWAITVGLSRIAMGRHHVFDVLAGFFLAMTIYSLQFSFDGFLNKLVVWALLNQFRATKDLSDVKLAE</sequence>
<evidence type="ECO:0000313" key="4">
    <source>
        <dbReference type="Proteomes" id="UP000015104"/>
    </source>
</evidence>
<dbReference type="InterPro" id="IPR036938">
    <property type="entry name" value="PAP2/HPO_sf"/>
</dbReference>
<dbReference type="SMART" id="SM00014">
    <property type="entry name" value="acidPPc"/>
    <property type="match status" value="1"/>
</dbReference>
<accession>T1L350</accession>
<evidence type="ECO:0000256" key="1">
    <source>
        <dbReference type="SAM" id="Phobius"/>
    </source>
</evidence>
<dbReference type="Pfam" id="PF01569">
    <property type="entry name" value="PAP2"/>
    <property type="match status" value="1"/>
</dbReference>
<keyword evidence="1" id="KW-0812">Transmembrane</keyword>
<dbReference type="OrthoDB" id="10266771at2759"/>
<dbReference type="EMBL" id="CAEY01001012">
    <property type="status" value="NOT_ANNOTATED_CDS"/>
    <property type="molecule type" value="Genomic_DNA"/>
</dbReference>
<dbReference type="KEGG" id="tut:107369863"/>
<evidence type="ECO:0000313" key="3">
    <source>
        <dbReference type="EnsemblMetazoa" id="tetur35g00240.1"/>
    </source>
</evidence>
<dbReference type="GO" id="GO:0042392">
    <property type="term" value="F:sphingosine-1-phosphate phosphatase activity"/>
    <property type="evidence" value="ECO:0007669"/>
    <property type="project" value="TreeGrafter"/>
</dbReference>
<evidence type="ECO:0000259" key="2">
    <source>
        <dbReference type="SMART" id="SM00014"/>
    </source>
</evidence>
<reference evidence="3" key="2">
    <citation type="submission" date="2015-06" db="UniProtKB">
        <authorList>
            <consortium name="EnsemblMetazoa"/>
        </authorList>
    </citation>
    <scope>IDENTIFICATION</scope>
</reference>
<dbReference type="PANTHER" id="PTHR14969">
    <property type="entry name" value="SPHINGOSINE-1-PHOSPHATE PHOSPHOHYDROLASE"/>
    <property type="match status" value="1"/>
</dbReference>
<dbReference type="InterPro" id="IPR000326">
    <property type="entry name" value="PAP2/HPO"/>
</dbReference>
<name>T1L350_TETUR</name>
<keyword evidence="1" id="KW-1133">Transmembrane helix</keyword>
<dbReference type="AlphaFoldDB" id="T1L350"/>
<dbReference type="PANTHER" id="PTHR14969:SF13">
    <property type="entry name" value="AT30094P"/>
    <property type="match status" value="1"/>
</dbReference>
<dbReference type="eggNOG" id="KOG4268">
    <property type="taxonomic scope" value="Eukaryota"/>
</dbReference>
<keyword evidence="4" id="KW-1185">Reference proteome</keyword>
<proteinExistence type="predicted"/>
<protein>
    <recommendedName>
        <fullName evidence="2">Phosphatidic acid phosphatase type 2/haloperoxidase domain-containing protein</fullName>
    </recommendedName>
</protein>
<feature type="transmembrane region" description="Helical" evidence="1">
    <location>
        <begin position="34"/>
        <end position="52"/>
    </location>
</feature>
<organism evidence="3 4">
    <name type="scientific">Tetranychus urticae</name>
    <name type="common">Two-spotted spider mite</name>
    <dbReference type="NCBI Taxonomy" id="32264"/>
    <lineage>
        <taxon>Eukaryota</taxon>
        <taxon>Metazoa</taxon>
        <taxon>Ecdysozoa</taxon>
        <taxon>Arthropoda</taxon>
        <taxon>Chelicerata</taxon>
        <taxon>Arachnida</taxon>
        <taxon>Acari</taxon>
        <taxon>Acariformes</taxon>
        <taxon>Trombidiformes</taxon>
        <taxon>Prostigmata</taxon>
        <taxon>Eleutherengona</taxon>
        <taxon>Raphignathae</taxon>
        <taxon>Tetranychoidea</taxon>
        <taxon>Tetranychidae</taxon>
        <taxon>Tetranychus</taxon>
    </lineage>
</organism>
<keyword evidence="1" id="KW-0472">Membrane</keyword>
<dbReference type="SUPFAM" id="SSF48317">
    <property type="entry name" value="Acid phosphatase/Vanadium-dependent haloperoxidase"/>
    <property type="match status" value="1"/>
</dbReference>
<gene>
    <name evidence="3" type="primary">107369863</name>
</gene>
<reference evidence="4" key="1">
    <citation type="submission" date="2011-08" db="EMBL/GenBank/DDBJ databases">
        <authorList>
            <person name="Rombauts S."/>
        </authorList>
    </citation>
    <scope>NUCLEOTIDE SEQUENCE</scope>
    <source>
        <strain evidence="4">London</strain>
    </source>
</reference>
<dbReference type="HOGENOM" id="CLU_072573_4_2_1"/>
<dbReference type="Gene3D" id="1.20.144.10">
    <property type="entry name" value="Phosphatidic acid phosphatase type 2/haloperoxidase"/>
    <property type="match status" value="1"/>
</dbReference>
<feature type="transmembrane region" description="Helical" evidence="1">
    <location>
        <begin position="58"/>
        <end position="79"/>
    </location>
</feature>